<organism evidence="6 7">
    <name type="scientific">Panagrolaimus superbus</name>
    <dbReference type="NCBI Taxonomy" id="310955"/>
    <lineage>
        <taxon>Eukaryota</taxon>
        <taxon>Metazoa</taxon>
        <taxon>Ecdysozoa</taxon>
        <taxon>Nematoda</taxon>
        <taxon>Chromadorea</taxon>
        <taxon>Rhabditida</taxon>
        <taxon>Tylenchina</taxon>
        <taxon>Panagrolaimomorpha</taxon>
        <taxon>Panagrolaimoidea</taxon>
        <taxon>Panagrolaimidae</taxon>
        <taxon>Panagrolaimus</taxon>
    </lineage>
</organism>
<evidence type="ECO:0000256" key="4">
    <source>
        <dbReference type="SAM" id="SignalP"/>
    </source>
</evidence>
<dbReference type="InterPro" id="IPR051685">
    <property type="entry name" value="Ycf3/AcsC/BcsC/TPR_MFPF"/>
</dbReference>
<protein>
    <submittedName>
        <fullName evidence="7">Polyprotein allergen nematode domain-containing protein</fullName>
    </submittedName>
</protein>
<dbReference type="Proteomes" id="UP000887577">
    <property type="component" value="Unplaced"/>
</dbReference>
<dbReference type="PROSITE" id="PS50005">
    <property type="entry name" value="TPR"/>
    <property type="match status" value="1"/>
</dbReference>
<feature type="domain" description="Polyprotein allergen nematode" evidence="5">
    <location>
        <begin position="48"/>
        <end position="153"/>
    </location>
</feature>
<proteinExistence type="predicted"/>
<dbReference type="SMART" id="SM00028">
    <property type="entry name" value="TPR"/>
    <property type="match status" value="2"/>
</dbReference>
<name>A0A914YJK2_9BILA</name>
<keyword evidence="1" id="KW-0677">Repeat</keyword>
<keyword evidence="2 3" id="KW-0802">TPR repeat</keyword>
<evidence type="ECO:0000256" key="1">
    <source>
        <dbReference type="ARBA" id="ARBA00022737"/>
    </source>
</evidence>
<feature type="signal peptide" evidence="4">
    <location>
        <begin position="1"/>
        <end position="25"/>
    </location>
</feature>
<dbReference type="Gene3D" id="1.10.533.30">
    <property type="entry name" value="Nematode polyprotein allergen ABA-1"/>
    <property type="match status" value="1"/>
</dbReference>
<evidence type="ECO:0000313" key="7">
    <source>
        <dbReference type="WBParaSite" id="PSU_v2.g1904.t1"/>
    </source>
</evidence>
<evidence type="ECO:0000313" key="6">
    <source>
        <dbReference type="Proteomes" id="UP000887577"/>
    </source>
</evidence>
<dbReference type="Pfam" id="PF16469">
    <property type="entry name" value="NPA"/>
    <property type="match status" value="1"/>
</dbReference>
<evidence type="ECO:0000259" key="5">
    <source>
        <dbReference type="Pfam" id="PF16469"/>
    </source>
</evidence>
<dbReference type="InterPro" id="IPR011990">
    <property type="entry name" value="TPR-like_helical_dom_sf"/>
</dbReference>
<feature type="repeat" description="TPR" evidence="3">
    <location>
        <begin position="237"/>
        <end position="270"/>
    </location>
</feature>
<dbReference type="InterPro" id="IPR038289">
    <property type="entry name" value="DVA-1_sf"/>
</dbReference>
<dbReference type="AlphaFoldDB" id="A0A914YJK2"/>
<keyword evidence="6" id="KW-1185">Reference proteome</keyword>
<dbReference type="InterPro" id="IPR019734">
    <property type="entry name" value="TPR_rpt"/>
</dbReference>
<sequence>MDSSSMAICFLIPLLIHILVENAGAERILPFKQDNNSMHLQNNSAIVEIENELYTNLTWLNLEQREVLQDIIKDGWNASDLQQEILLFYNEETSVRRKYAAYHLLSSCFNLLNNFCSLERFEKLIKDITANTSNTQTFSFEVTKRLNQETNETELVQLFMNGCFPILSSETDDFLSQVSEMEDTEKADEIYNEFMINYANDTTQKKFRKANVLFQLLKIEEAFAIYDEIITLEPNNTEYIKKYAEALIFLERFDKAIQLYDRVLKMETENLEIVDKKLIALIKHADQKIF</sequence>
<dbReference type="Pfam" id="PF14559">
    <property type="entry name" value="TPR_19"/>
    <property type="match status" value="1"/>
</dbReference>
<keyword evidence="4" id="KW-0732">Signal</keyword>
<dbReference type="WBParaSite" id="PSU_v2.g1904.t1">
    <property type="protein sequence ID" value="PSU_v2.g1904.t1"/>
    <property type="gene ID" value="PSU_v2.g1904"/>
</dbReference>
<evidence type="ECO:0000256" key="3">
    <source>
        <dbReference type="PROSITE-ProRule" id="PRU00339"/>
    </source>
</evidence>
<dbReference type="PANTHER" id="PTHR44943">
    <property type="entry name" value="CELLULOSE SYNTHASE OPERON PROTEIN C"/>
    <property type="match status" value="1"/>
</dbReference>
<dbReference type="PANTHER" id="PTHR44943:SF4">
    <property type="entry name" value="TPR REPEAT-CONTAINING PROTEIN MJ0798"/>
    <property type="match status" value="1"/>
</dbReference>
<dbReference type="InterPro" id="IPR032487">
    <property type="entry name" value="ABA-1_nematode"/>
</dbReference>
<evidence type="ECO:0000256" key="2">
    <source>
        <dbReference type="ARBA" id="ARBA00022803"/>
    </source>
</evidence>
<accession>A0A914YJK2</accession>
<feature type="chain" id="PRO_5036789632" evidence="4">
    <location>
        <begin position="26"/>
        <end position="290"/>
    </location>
</feature>
<reference evidence="7" key="1">
    <citation type="submission" date="2022-11" db="UniProtKB">
        <authorList>
            <consortium name="WormBaseParasite"/>
        </authorList>
    </citation>
    <scope>IDENTIFICATION</scope>
</reference>
<dbReference type="SUPFAM" id="SSF48452">
    <property type="entry name" value="TPR-like"/>
    <property type="match status" value="1"/>
</dbReference>
<dbReference type="Gene3D" id="1.25.40.10">
    <property type="entry name" value="Tetratricopeptide repeat domain"/>
    <property type="match status" value="1"/>
</dbReference>